<keyword evidence="5" id="KW-0547">Nucleotide-binding</keyword>
<evidence type="ECO:0000313" key="9">
    <source>
        <dbReference type="EMBL" id="BAU94313.1"/>
    </source>
</evidence>
<dbReference type="Gene3D" id="2.40.30.30">
    <property type="entry name" value="Riboflavin kinase-like"/>
    <property type="match status" value="1"/>
</dbReference>
<keyword evidence="10" id="KW-1185">Reference proteome</keyword>
<evidence type="ECO:0000313" key="10">
    <source>
        <dbReference type="Proteomes" id="UP000218244"/>
    </source>
</evidence>
<evidence type="ECO:0000256" key="1">
    <source>
        <dbReference type="ARBA" id="ARBA00012105"/>
    </source>
</evidence>
<name>A0A160PNC7_9CORY</name>
<evidence type="ECO:0000256" key="7">
    <source>
        <dbReference type="ARBA" id="ARBA00047880"/>
    </source>
</evidence>
<evidence type="ECO:0000256" key="5">
    <source>
        <dbReference type="ARBA" id="ARBA00022741"/>
    </source>
</evidence>
<dbReference type="SUPFAM" id="SSF82114">
    <property type="entry name" value="Riboflavin kinase-like"/>
    <property type="match status" value="1"/>
</dbReference>
<dbReference type="RefSeq" id="WP_096453320.1">
    <property type="nucleotide sequence ID" value="NZ_AP017369.1"/>
</dbReference>
<sequence>MHTLTGYVEHGDARAREFGFPTANIALEGEDSLDGVWVGFVRCPEGYTYLSTVSVGRRVTFYGEVGRLVLEAHLLDFTGDLYGKLLEVELVHFLRPQLKFDSAEALTAQIHQDVRDTVAWTAGHTQFASPMVGAVGAK</sequence>
<proteinExistence type="predicted"/>
<dbReference type="Pfam" id="PF01687">
    <property type="entry name" value="Flavokinase"/>
    <property type="match status" value="1"/>
</dbReference>
<keyword evidence="6" id="KW-0067">ATP-binding</keyword>
<dbReference type="InterPro" id="IPR023468">
    <property type="entry name" value="Riboflavin_kinase"/>
</dbReference>
<feature type="domain" description="Riboflavin kinase" evidence="8">
    <location>
        <begin position="2"/>
        <end position="122"/>
    </location>
</feature>
<dbReference type="GO" id="GO:0008531">
    <property type="term" value="F:riboflavin kinase activity"/>
    <property type="evidence" value="ECO:0007669"/>
    <property type="project" value="UniProtKB-EC"/>
</dbReference>
<dbReference type="GO" id="GO:0009398">
    <property type="term" value="P:FMN biosynthetic process"/>
    <property type="evidence" value="ECO:0007669"/>
    <property type="project" value="TreeGrafter"/>
</dbReference>
<dbReference type="InterPro" id="IPR015865">
    <property type="entry name" value="Riboflavin_kinase_bac/euk"/>
</dbReference>
<evidence type="ECO:0000256" key="2">
    <source>
        <dbReference type="ARBA" id="ARBA00022630"/>
    </source>
</evidence>
<reference evidence="9 10" key="1">
    <citation type="submission" date="2016-02" db="EMBL/GenBank/DDBJ databases">
        <title>Corynebacterium glutamicum N24 whole genome sequencing project.</title>
        <authorList>
            <person name="Matsutani M."/>
            <person name="Nangtapong N."/>
            <person name="Yakushi T."/>
            <person name="Matsushita K."/>
        </authorList>
    </citation>
    <scope>NUCLEOTIDE SEQUENCE [LARGE SCALE GENOMIC DNA]</scope>
    <source>
        <strain evidence="9 10">N24</strain>
    </source>
</reference>
<dbReference type="EMBL" id="AP017369">
    <property type="protein sequence ID" value="BAU94313.1"/>
    <property type="molecule type" value="Genomic_DNA"/>
</dbReference>
<dbReference type="KEGG" id="csur:N24_0051"/>
<dbReference type="GO" id="GO:0005524">
    <property type="term" value="F:ATP binding"/>
    <property type="evidence" value="ECO:0007669"/>
    <property type="project" value="UniProtKB-KW"/>
</dbReference>
<dbReference type="Proteomes" id="UP000218244">
    <property type="component" value="Chromosome"/>
</dbReference>
<keyword evidence="3" id="KW-0288">FMN</keyword>
<evidence type="ECO:0000256" key="4">
    <source>
        <dbReference type="ARBA" id="ARBA00022679"/>
    </source>
</evidence>
<gene>
    <name evidence="9" type="ORF">N24_0051</name>
</gene>
<dbReference type="EC" id="2.7.1.26" evidence="1"/>
<accession>A0A160PNC7</accession>
<dbReference type="PANTHER" id="PTHR22749">
    <property type="entry name" value="RIBOFLAVIN KINASE/FMN ADENYLYLTRANSFERASE"/>
    <property type="match status" value="1"/>
</dbReference>
<dbReference type="AlphaFoldDB" id="A0A160PNC7"/>
<evidence type="ECO:0000256" key="3">
    <source>
        <dbReference type="ARBA" id="ARBA00022643"/>
    </source>
</evidence>
<protein>
    <recommendedName>
        <fullName evidence="1">riboflavin kinase</fullName>
        <ecNumber evidence="1">2.7.1.26</ecNumber>
    </recommendedName>
</protein>
<evidence type="ECO:0000259" key="8">
    <source>
        <dbReference type="SMART" id="SM00904"/>
    </source>
</evidence>
<dbReference type="GO" id="GO:0009231">
    <property type="term" value="P:riboflavin biosynthetic process"/>
    <property type="evidence" value="ECO:0007669"/>
    <property type="project" value="InterPro"/>
</dbReference>
<evidence type="ECO:0000256" key="6">
    <source>
        <dbReference type="ARBA" id="ARBA00022840"/>
    </source>
</evidence>
<dbReference type="SMART" id="SM00904">
    <property type="entry name" value="Flavokinase"/>
    <property type="match status" value="1"/>
</dbReference>
<dbReference type="PANTHER" id="PTHR22749:SF6">
    <property type="entry name" value="RIBOFLAVIN KINASE"/>
    <property type="match status" value="1"/>
</dbReference>
<dbReference type="InterPro" id="IPR023465">
    <property type="entry name" value="Riboflavin_kinase_dom_sf"/>
</dbReference>
<organism evidence="9 10">
    <name type="scientific">Corynebacterium suranareeae</name>
    <dbReference type="NCBI Taxonomy" id="2506452"/>
    <lineage>
        <taxon>Bacteria</taxon>
        <taxon>Bacillati</taxon>
        <taxon>Actinomycetota</taxon>
        <taxon>Actinomycetes</taxon>
        <taxon>Mycobacteriales</taxon>
        <taxon>Corynebacteriaceae</taxon>
        <taxon>Corynebacterium</taxon>
    </lineage>
</organism>
<keyword evidence="2" id="KW-0285">Flavoprotein</keyword>
<comment type="catalytic activity">
    <reaction evidence="7">
        <text>riboflavin + ATP = FMN + ADP + H(+)</text>
        <dbReference type="Rhea" id="RHEA:14357"/>
        <dbReference type="ChEBI" id="CHEBI:15378"/>
        <dbReference type="ChEBI" id="CHEBI:30616"/>
        <dbReference type="ChEBI" id="CHEBI:57986"/>
        <dbReference type="ChEBI" id="CHEBI:58210"/>
        <dbReference type="ChEBI" id="CHEBI:456216"/>
        <dbReference type="EC" id="2.7.1.26"/>
    </reaction>
</comment>
<keyword evidence="4" id="KW-0808">Transferase</keyword>